<dbReference type="KEGG" id="bgt:106077709"/>
<dbReference type="Proteomes" id="UP000076420">
    <property type="component" value="Unassembled WGS sequence"/>
</dbReference>
<dbReference type="VEuPathDB" id="VectorBase:BGLB024750"/>
<name>A0A2C9KXP4_BIOGL</name>
<dbReference type="AlphaFoldDB" id="A0A2C9KXP4"/>
<dbReference type="VEuPathDB" id="VectorBase:BGLAX_036145"/>
<feature type="compositionally biased region" description="Basic and acidic residues" evidence="1">
    <location>
        <begin position="82"/>
        <end position="130"/>
    </location>
</feature>
<organism evidence="2 3">
    <name type="scientific">Biomphalaria glabrata</name>
    <name type="common">Bloodfluke planorb</name>
    <name type="synonym">Freshwater snail</name>
    <dbReference type="NCBI Taxonomy" id="6526"/>
    <lineage>
        <taxon>Eukaryota</taxon>
        <taxon>Metazoa</taxon>
        <taxon>Spiralia</taxon>
        <taxon>Lophotrochozoa</taxon>
        <taxon>Mollusca</taxon>
        <taxon>Gastropoda</taxon>
        <taxon>Heterobranchia</taxon>
        <taxon>Euthyneura</taxon>
        <taxon>Panpulmonata</taxon>
        <taxon>Hygrophila</taxon>
        <taxon>Lymnaeoidea</taxon>
        <taxon>Planorbidae</taxon>
        <taxon>Biomphalaria</taxon>
    </lineage>
</organism>
<evidence type="ECO:0000313" key="3">
    <source>
        <dbReference type="Proteomes" id="UP000076420"/>
    </source>
</evidence>
<feature type="region of interest" description="Disordered" evidence="1">
    <location>
        <begin position="58"/>
        <end position="130"/>
    </location>
</feature>
<evidence type="ECO:0000256" key="1">
    <source>
        <dbReference type="SAM" id="MobiDB-lite"/>
    </source>
</evidence>
<gene>
    <name evidence="2" type="primary">106077709</name>
</gene>
<accession>A0A2C9KXP4</accession>
<sequence>MLSAPQEIFYADTQVDKELAEDWLRIEKLRLFGEYLCGVEPAMLAFNVESGKYYAVAPSPTRSEEKLVNKEDNSGEESDGVIIEHDDSGDDAMKETNEKNNIELLKAKKAELSRQREEREKNKENMEVSD</sequence>
<evidence type="ECO:0000313" key="2">
    <source>
        <dbReference type="EnsemblMetazoa" id="BGLB024750-PA"/>
    </source>
</evidence>
<dbReference type="STRING" id="6526.A0A2C9KXP4"/>
<reference evidence="2" key="1">
    <citation type="submission" date="2020-05" db="UniProtKB">
        <authorList>
            <consortium name="EnsemblMetazoa"/>
        </authorList>
    </citation>
    <scope>IDENTIFICATION</scope>
    <source>
        <strain evidence="2">BB02</strain>
    </source>
</reference>
<proteinExistence type="predicted"/>
<protein>
    <submittedName>
        <fullName evidence="2">Uncharacterized protein</fullName>
    </submittedName>
</protein>
<dbReference type="EnsemblMetazoa" id="BGLB024750-RA">
    <property type="protein sequence ID" value="BGLB024750-PA"/>
    <property type="gene ID" value="BGLB024750"/>
</dbReference>
<feature type="compositionally biased region" description="Basic and acidic residues" evidence="1">
    <location>
        <begin position="62"/>
        <end position="73"/>
    </location>
</feature>